<keyword evidence="1" id="KW-0472">Membrane</keyword>
<dbReference type="Proteomes" id="UP001239085">
    <property type="component" value="Unassembled WGS sequence"/>
</dbReference>
<evidence type="ECO:0000256" key="1">
    <source>
        <dbReference type="SAM" id="Phobius"/>
    </source>
</evidence>
<reference evidence="2 3" key="1">
    <citation type="submission" date="2023-07" db="EMBL/GenBank/DDBJ databases">
        <title>Comparative genomics of wheat-associated soil bacteria to identify genetic determinants of phenazine resistance.</title>
        <authorList>
            <person name="Mouncey N."/>
        </authorList>
    </citation>
    <scope>NUCLEOTIDE SEQUENCE [LARGE SCALE GENOMIC DNA]</scope>
    <source>
        <strain evidence="2 3">W2I7</strain>
    </source>
</reference>
<keyword evidence="1" id="KW-0812">Transmembrane</keyword>
<keyword evidence="1" id="KW-1133">Transmembrane helix</keyword>
<dbReference type="RefSeq" id="WP_307362462.1">
    <property type="nucleotide sequence ID" value="NZ_JAUSXK010000001.1"/>
</dbReference>
<evidence type="ECO:0000313" key="3">
    <source>
        <dbReference type="Proteomes" id="UP001239085"/>
    </source>
</evidence>
<dbReference type="EMBL" id="JAUSXK010000001">
    <property type="protein sequence ID" value="MDQ0644585.1"/>
    <property type="molecule type" value="Genomic_DNA"/>
</dbReference>
<evidence type="ECO:0000313" key="2">
    <source>
        <dbReference type="EMBL" id="MDQ0644585.1"/>
    </source>
</evidence>
<sequence>MTEENKGFSRRTVVKGAAWSVPVIAAAVATPLAAASVTPTWNGTVTGNCAGDYDISVLTGIVGAGLVGVVQTALGVLGLEPNATREFTITATTGDIPAGTVYELTDPNALLTVGGLESVIGAGVAGIASTTGGFVLTLAAPIPQGTSVTVDVYRALVNVGVLSSFTLTQTTADAVPGDNTSTLSSLAAVAVNLGDLGIPFVTGSLAVQTCG</sequence>
<accession>A0ABU0PB56</accession>
<protein>
    <submittedName>
        <fullName evidence="2">Uncharacterized protein</fullName>
    </submittedName>
</protein>
<dbReference type="PROSITE" id="PS51318">
    <property type="entry name" value="TAT"/>
    <property type="match status" value="1"/>
</dbReference>
<gene>
    <name evidence="2" type="ORF">QFZ46_002745</name>
</gene>
<proteinExistence type="predicted"/>
<feature type="transmembrane region" description="Helical" evidence="1">
    <location>
        <begin position="55"/>
        <end position="79"/>
    </location>
</feature>
<name>A0ABU0PB56_9MICO</name>
<dbReference type="InterPro" id="IPR006311">
    <property type="entry name" value="TAT_signal"/>
</dbReference>
<organism evidence="2 3">
    <name type="scientific">Microbacterium murale</name>
    <dbReference type="NCBI Taxonomy" id="1081040"/>
    <lineage>
        <taxon>Bacteria</taxon>
        <taxon>Bacillati</taxon>
        <taxon>Actinomycetota</taxon>
        <taxon>Actinomycetes</taxon>
        <taxon>Micrococcales</taxon>
        <taxon>Microbacteriaceae</taxon>
        <taxon>Microbacterium</taxon>
    </lineage>
</organism>
<keyword evidence="3" id="KW-1185">Reference proteome</keyword>
<feature type="transmembrane region" description="Helical" evidence="1">
    <location>
        <begin position="12"/>
        <end position="35"/>
    </location>
</feature>
<comment type="caution">
    <text evidence="2">The sequence shown here is derived from an EMBL/GenBank/DDBJ whole genome shotgun (WGS) entry which is preliminary data.</text>
</comment>